<dbReference type="InterPro" id="IPR001087">
    <property type="entry name" value="GDSL"/>
</dbReference>
<dbReference type="GO" id="GO:0016788">
    <property type="term" value="F:hydrolase activity, acting on ester bonds"/>
    <property type="evidence" value="ECO:0007669"/>
    <property type="project" value="InterPro"/>
</dbReference>
<evidence type="ECO:0000256" key="2">
    <source>
        <dbReference type="ARBA" id="ARBA00023180"/>
    </source>
</evidence>
<feature type="non-terminal residue" evidence="3">
    <location>
        <position position="1"/>
    </location>
</feature>
<dbReference type="SUPFAM" id="SSF52266">
    <property type="entry name" value="SGNH hydrolase"/>
    <property type="match status" value="1"/>
</dbReference>
<evidence type="ECO:0000313" key="4">
    <source>
        <dbReference type="Proteomes" id="UP000554482"/>
    </source>
</evidence>
<accession>A0A7J6UXL2</accession>
<dbReference type="InterPro" id="IPR036514">
    <property type="entry name" value="SGNH_hydro_sf"/>
</dbReference>
<evidence type="ECO:0000313" key="3">
    <source>
        <dbReference type="EMBL" id="KAF5177356.1"/>
    </source>
</evidence>
<keyword evidence="4" id="KW-1185">Reference proteome</keyword>
<organism evidence="3 4">
    <name type="scientific">Thalictrum thalictroides</name>
    <name type="common">Rue-anemone</name>
    <name type="synonym">Anemone thalictroides</name>
    <dbReference type="NCBI Taxonomy" id="46969"/>
    <lineage>
        <taxon>Eukaryota</taxon>
        <taxon>Viridiplantae</taxon>
        <taxon>Streptophyta</taxon>
        <taxon>Embryophyta</taxon>
        <taxon>Tracheophyta</taxon>
        <taxon>Spermatophyta</taxon>
        <taxon>Magnoliopsida</taxon>
        <taxon>Ranunculales</taxon>
        <taxon>Ranunculaceae</taxon>
        <taxon>Thalictroideae</taxon>
        <taxon>Thalictrum</taxon>
    </lineage>
</organism>
<dbReference type="Pfam" id="PF00657">
    <property type="entry name" value="Lipase_GDSL"/>
    <property type="match status" value="1"/>
</dbReference>
<dbReference type="PANTHER" id="PTHR22835:SF517">
    <property type="entry name" value="GDSL-LIKE LIPASE_ACYLHYDROLASE FAMILY PROTEIN, EXPRESSED"/>
    <property type="match status" value="1"/>
</dbReference>
<sequence length="284" mass="31576">TKVGLPMLNPYLDKNASFNTGVNFAVAGSTALTTEHLLEKGIISPVTNSSLLVQFDWFKDHLRYVCSTDAECANKLKNAIFMVGETGGNDINYALLQHKSIAETQSLVHDIVNNIITVAKRLIDLGAKKLVVPGNFPIGCFPIYLNAFESDPSMSFDNNSCIKELNEFARYQNQYLQRALDRLKEEEETNNVVILYADYYKAFESIFDKASDFGFDEVTKTSACCGAGGNYHFNLQTMCGTGEVSACSNPNQLISWDGIHPTQAAYQRMAEWLIRNLKVFSCIA</sequence>
<name>A0A7J6UXL2_THATH</name>
<dbReference type="AlphaFoldDB" id="A0A7J6UXL2"/>
<dbReference type="PANTHER" id="PTHR22835">
    <property type="entry name" value="ZINC FINGER FYVE DOMAIN CONTAINING PROTEIN"/>
    <property type="match status" value="1"/>
</dbReference>
<protein>
    <submittedName>
        <fullName evidence="3">GDSL esterase/lipase</fullName>
    </submittedName>
</protein>
<evidence type="ECO:0000256" key="1">
    <source>
        <dbReference type="ARBA" id="ARBA00008668"/>
    </source>
</evidence>
<reference evidence="3 4" key="1">
    <citation type="submission" date="2020-06" db="EMBL/GenBank/DDBJ databases">
        <title>Transcriptomic and genomic resources for Thalictrum thalictroides and T. hernandezii: Facilitating candidate gene discovery in an emerging model plant lineage.</title>
        <authorList>
            <person name="Arias T."/>
            <person name="Riano-Pachon D.M."/>
            <person name="Di Stilio V.S."/>
        </authorList>
    </citation>
    <scope>NUCLEOTIDE SEQUENCE [LARGE SCALE GENOMIC DNA]</scope>
    <source>
        <strain evidence="4">cv. WT478/WT964</strain>
        <tissue evidence="3">Leaves</tissue>
    </source>
</reference>
<comment type="caution">
    <text evidence="3">The sequence shown here is derived from an EMBL/GenBank/DDBJ whole genome shotgun (WGS) entry which is preliminary data.</text>
</comment>
<dbReference type="EMBL" id="JABWDY010041481">
    <property type="protein sequence ID" value="KAF5177356.1"/>
    <property type="molecule type" value="Genomic_DNA"/>
</dbReference>
<keyword evidence="2" id="KW-0325">Glycoprotein</keyword>
<dbReference type="Gene3D" id="3.40.50.1110">
    <property type="entry name" value="SGNH hydrolase"/>
    <property type="match status" value="1"/>
</dbReference>
<comment type="similarity">
    <text evidence="1">Belongs to the 'GDSL' lipolytic enzyme family.</text>
</comment>
<dbReference type="Proteomes" id="UP000554482">
    <property type="component" value="Unassembled WGS sequence"/>
</dbReference>
<proteinExistence type="inferred from homology"/>
<dbReference type="OrthoDB" id="1600564at2759"/>
<gene>
    <name evidence="3" type="ORF">FRX31_033057</name>
</gene>